<dbReference type="GO" id="GO:0003677">
    <property type="term" value="F:DNA binding"/>
    <property type="evidence" value="ECO:0007669"/>
    <property type="project" value="InterPro"/>
</dbReference>
<accession>A0A646QWA3</accession>
<dbReference type="GO" id="GO:0017108">
    <property type="term" value="F:5'-flap endonuclease activity"/>
    <property type="evidence" value="ECO:0007669"/>
    <property type="project" value="InterPro"/>
</dbReference>
<dbReference type="PANTHER" id="PTHR42646">
    <property type="entry name" value="FLAP ENDONUCLEASE XNI"/>
    <property type="match status" value="1"/>
</dbReference>
<dbReference type="InterPro" id="IPR002421">
    <property type="entry name" value="5-3_exonuclease"/>
</dbReference>
<proteinExistence type="predicted"/>
<dbReference type="SMART" id="SM00475">
    <property type="entry name" value="53EXOc"/>
    <property type="match status" value="1"/>
</dbReference>
<dbReference type="Pfam" id="PF02739">
    <property type="entry name" value="5_3_exonuc_N"/>
    <property type="match status" value="1"/>
</dbReference>
<keyword evidence="2" id="KW-0378">Hydrolase</keyword>
<dbReference type="InterPro" id="IPR038969">
    <property type="entry name" value="FEN"/>
</dbReference>
<dbReference type="EMBL" id="MK613347">
    <property type="protein sequence ID" value="QBQ72685.1"/>
    <property type="molecule type" value="Genomic_DNA"/>
</dbReference>
<dbReference type="Gene3D" id="1.10.150.20">
    <property type="entry name" value="5' to 3' exonuclease, C-terminal subdomain"/>
    <property type="match status" value="1"/>
</dbReference>
<evidence type="ECO:0000256" key="2">
    <source>
        <dbReference type="ARBA" id="ARBA00022801"/>
    </source>
</evidence>
<evidence type="ECO:0000259" key="3">
    <source>
        <dbReference type="SMART" id="SM00475"/>
    </source>
</evidence>
<reference evidence="4 5" key="1">
    <citation type="journal article" date="2019" name="mSystems">
        <title>Diverse, abundant and novel viruses infecting the marine abundant Roseobacter RCA lineage.</title>
        <authorList>
            <person name="Zhang Z.F."/>
            <person name="Chen F."/>
            <person name="Chu X."/>
            <person name="Zhang H."/>
            <person name="Luo H.W."/>
            <person name="Zhai Z.Q."/>
            <person name="Yang M.Y."/>
            <person name="Zhao Y.L."/>
        </authorList>
    </citation>
    <scope>NUCLEOTIDE SEQUENCE [LARGE SCALE GENOMIC DNA]</scope>
</reference>
<name>A0A646QWA3_9CAUD</name>
<sequence length="236" mass="26735">MNKQVLVDGDPFAYRAAFSCEDDSEEEALAKVDSVLDDALNEVMWEVSEDDYQIFLTGKGNFRYDIAVTHEYKGNRKGVEKPAHLQAIRQHMIDNWSAIVSEGEEADDLLGIWATAYGSNATIISIDKDMLQIPCHHYNPTKKTFTTMSEREGAKFFYTQILTGDKADNIVGLYGIGPKKAEKLLSDSVTDEEMYEECLRAYGGDEARVIENARLLWLRRYEGQLWEPPKCVSDQA</sequence>
<dbReference type="InterPro" id="IPR029060">
    <property type="entry name" value="PIN-like_dom_sf"/>
</dbReference>
<evidence type="ECO:0000256" key="1">
    <source>
        <dbReference type="ARBA" id="ARBA00022722"/>
    </source>
</evidence>
<evidence type="ECO:0000313" key="5">
    <source>
        <dbReference type="Proteomes" id="UP000425344"/>
    </source>
</evidence>
<dbReference type="Gene3D" id="3.40.50.1010">
    <property type="entry name" value="5'-nuclease"/>
    <property type="match status" value="1"/>
</dbReference>
<dbReference type="InterPro" id="IPR008918">
    <property type="entry name" value="HhH2"/>
</dbReference>
<keyword evidence="4" id="KW-0269">Exonuclease</keyword>
<feature type="domain" description="5'-3' exonuclease" evidence="3">
    <location>
        <begin position="2"/>
        <end position="228"/>
    </location>
</feature>
<organism evidence="4 5">
    <name type="scientific">Roseobacter phage CRP-5</name>
    <dbReference type="NCBI Taxonomy" id="2559284"/>
    <lineage>
        <taxon>Viruses</taxon>
        <taxon>Duplodnaviria</taxon>
        <taxon>Heunggongvirae</taxon>
        <taxon>Uroviricota</taxon>
        <taxon>Caudoviricetes</taxon>
        <taxon>Zobellviridae</taxon>
        <taxon>Cobavirinae</taxon>
        <taxon>Veravirus</taxon>
    </lineage>
</organism>
<gene>
    <name evidence="4" type="ORF">CRP5_gp19</name>
</gene>
<dbReference type="InterPro" id="IPR036279">
    <property type="entry name" value="5-3_exonuclease_C_sf"/>
</dbReference>
<dbReference type="PANTHER" id="PTHR42646:SF2">
    <property type="entry name" value="5'-3' EXONUCLEASE FAMILY PROTEIN"/>
    <property type="match status" value="1"/>
</dbReference>
<protein>
    <submittedName>
        <fullName evidence="4">Exonuclease</fullName>
    </submittedName>
</protein>
<dbReference type="GO" id="GO:0008409">
    <property type="term" value="F:5'-3' exonuclease activity"/>
    <property type="evidence" value="ECO:0007669"/>
    <property type="project" value="InterPro"/>
</dbReference>
<dbReference type="SUPFAM" id="SSF88723">
    <property type="entry name" value="PIN domain-like"/>
    <property type="match status" value="1"/>
</dbReference>
<dbReference type="GO" id="GO:0033567">
    <property type="term" value="P:DNA replication, Okazaki fragment processing"/>
    <property type="evidence" value="ECO:0007669"/>
    <property type="project" value="InterPro"/>
</dbReference>
<evidence type="ECO:0000313" key="4">
    <source>
        <dbReference type="EMBL" id="QBQ72685.1"/>
    </source>
</evidence>
<dbReference type="InterPro" id="IPR020046">
    <property type="entry name" value="5-3_exonucl_a-hlix_arch_N"/>
</dbReference>
<keyword evidence="1" id="KW-0540">Nuclease</keyword>
<dbReference type="SMART" id="SM00279">
    <property type="entry name" value="HhH2"/>
    <property type="match status" value="1"/>
</dbReference>
<dbReference type="Proteomes" id="UP000425344">
    <property type="component" value="Segment"/>
</dbReference>
<dbReference type="SUPFAM" id="SSF47807">
    <property type="entry name" value="5' to 3' exonuclease, C-terminal subdomain"/>
    <property type="match status" value="1"/>
</dbReference>